<feature type="chain" id="PRO_5022119074" evidence="1">
    <location>
        <begin position="30"/>
        <end position="158"/>
    </location>
</feature>
<reference evidence="2 3" key="1">
    <citation type="submission" date="2019-07" db="EMBL/GenBank/DDBJ databases">
        <title>Whole genome shotgun sequence of Terrabacter aerolatus NBRC 106305.</title>
        <authorList>
            <person name="Hosoyama A."/>
            <person name="Uohara A."/>
            <person name="Ohji S."/>
            <person name="Ichikawa N."/>
        </authorList>
    </citation>
    <scope>NUCLEOTIDE SEQUENCE [LARGE SCALE GENOMIC DNA]</scope>
    <source>
        <strain evidence="2 3">NBRC 106305</strain>
    </source>
</reference>
<accession>A0A512CZX2</accession>
<name>A0A512CZX2_9MICO</name>
<dbReference type="EMBL" id="BJYX01000006">
    <property type="protein sequence ID" value="GEO29762.1"/>
    <property type="molecule type" value="Genomic_DNA"/>
</dbReference>
<dbReference type="AlphaFoldDB" id="A0A512CZX2"/>
<evidence type="ECO:0000313" key="3">
    <source>
        <dbReference type="Proteomes" id="UP000321534"/>
    </source>
</evidence>
<sequence>MHAISRTAAFLAGAVIGVSALAATSSASADSGGGQRSDLLRAPLQGSQLADPPLFGLVRGGAPWVISEGTARLRADGRLSVEVQGLIIPARGNNPLATLSATVVCNGRDLRMTAAVPFSATGAAQIETRVDLPARCLAPAVLLNPLSNAGTYIAATGR</sequence>
<keyword evidence="1" id="KW-0732">Signal</keyword>
<evidence type="ECO:0000313" key="2">
    <source>
        <dbReference type="EMBL" id="GEO29762.1"/>
    </source>
</evidence>
<evidence type="ECO:0000256" key="1">
    <source>
        <dbReference type="SAM" id="SignalP"/>
    </source>
</evidence>
<organism evidence="2 3">
    <name type="scientific">Terrabacter aerolatus</name>
    <dbReference type="NCBI Taxonomy" id="422442"/>
    <lineage>
        <taxon>Bacteria</taxon>
        <taxon>Bacillati</taxon>
        <taxon>Actinomycetota</taxon>
        <taxon>Actinomycetes</taxon>
        <taxon>Micrococcales</taxon>
        <taxon>Intrasporangiaceae</taxon>
        <taxon>Terrabacter</taxon>
    </lineage>
</organism>
<dbReference type="Proteomes" id="UP000321534">
    <property type="component" value="Unassembled WGS sequence"/>
</dbReference>
<proteinExistence type="predicted"/>
<comment type="caution">
    <text evidence="2">The sequence shown here is derived from an EMBL/GenBank/DDBJ whole genome shotgun (WGS) entry which is preliminary data.</text>
</comment>
<dbReference type="RefSeq" id="WP_147065111.1">
    <property type="nucleotide sequence ID" value="NZ_BAAARO010000013.1"/>
</dbReference>
<gene>
    <name evidence="2" type="ORF">TAE01_15720</name>
</gene>
<protein>
    <submittedName>
        <fullName evidence="2">Uncharacterized protein</fullName>
    </submittedName>
</protein>
<dbReference type="OrthoDB" id="5111058at2"/>
<keyword evidence="3" id="KW-1185">Reference proteome</keyword>
<feature type="signal peptide" evidence="1">
    <location>
        <begin position="1"/>
        <end position="29"/>
    </location>
</feature>